<evidence type="ECO:0000256" key="3">
    <source>
        <dbReference type="ARBA" id="ARBA00023315"/>
    </source>
</evidence>
<evidence type="ECO:0000259" key="4">
    <source>
        <dbReference type="Pfam" id="PF18313"/>
    </source>
</evidence>
<dbReference type="AlphaFoldDB" id="A0A1M7RK69"/>
<evidence type="ECO:0000256" key="1">
    <source>
        <dbReference type="ARBA" id="ARBA00010982"/>
    </source>
</evidence>
<dbReference type="PANTHER" id="PTHR18919">
    <property type="entry name" value="ACETYL-COA C-ACYLTRANSFERASE"/>
    <property type="match status" value="1"/>
</dbReference>
<dbReference type="EMBL" id="FRCS01000017">
    <property type="protein sequence ID" value="SHN46664.1"/>
    <property type="molecule type" value="Genomic_DNA"/>
</dbReference>
<proteinExistence type="inferred from homology"/>
<dbReference type="RefSeq" id="WP_073264038.1">
    <property type="nucleotide sequence ID" value="NZ_FRCS01000017.1"/>
</dbReference>
<organism evidence="5 6">
    <name type="scientific">Cryptosporangium aurantiacum</name>
    <dbReference type="NCBI Taxonomy" id="134849"/>
    <lineage>
        <taxon>Bacteria</taxon>
        <taxon>Bacillati</taxon>
        <taxon>Actinomycetota</taxon>
        <taxon>Actinomycetes</taxon>
        <taxon>Cryptosporangiales</taxon>
        <taxon>Cryptosporangiaceae</taxon>
        <taxon>Cryptosporangium</taxon>
    </lineage>
</organism>
<dbReference type="Proteomes" id="UP000184440">
    <property type="component" value="Unassembled WGS sequence"/>
</dbReference>
<dbReference type="InterPro" id="IPR016039">
    <property type="entry name" value="Thiolase-like"/>
</dbReference>
<gene>
    <name evidence="5" type="ORF">SAMN05443668_11747</name>
</gene>
<keyword evidence="3" id="KW-0012">Acyltransferase</keyword>
<feature type="domain" description="Thiolase-like protein type 1 additional C-terminal" evidence="4">
    <location>
        <begin position="399"/>
        <end position="475"/>
    </location>
</feature>
<dbReference type="Gene3D" id="3.40.47.10">
    <property type="match status" value="1"/>
</dbReference>
<name>A0A1M7RK69_9ACTN</name>
<dbReference type="PANTHER" id="PTHR18919:SF139">
    <property type="entry name" value="THIOLASE-LIKE PROTEIN TYPE 1 ADDITIONAL C-TERMINAL DOMAIN-CONTAINING PROTEIN"/>
    <property type="match status" value="1"/>
</dbReference>
<dbReference type="STRING" id="134849.SAMN05443668_11747"/>
<dbReference type="Gene3D" id="2.40.50.840">
    <property type="match status" value="1"/>
</dbReference>
<dbReference type="SUPFAM" id="SSF53901">
    <property type="entry name" value="Thiolase-like"/>
    <property type="match status" value="2"/>
</dbReference>
<evidence type="ECO:0000256" key="2">
    <source>
        <dbReference type="ARBA" id="ARBA00022679"/>
    </source>
</evidence>
<comment type="similarity">
    <text evidence="1">Belongs to the thiolase-like superfamily. Thiolase family.</text>
</comment>
<dbReference type="GO" id="GO:0016746">
    <property type="term" value="F:acyltransferase activity"/>
    <property type="evidence" value="ECO:0007669"/>
    <property type="project" value="UniProtKB-KW"/>
</dbReference>
<evidence type="ECO:0000313" key="6">
    <source>
        <dbReference type="Proteomes" id="UP000184440"/>
    </source>
</evidence>
<dbReference type="InterPro" id="IPR040771">
    <property type="entry name" value="TLP1_add_C"/>
</dbReference>
<dbReference type="Pfam" id="PF18313">
    <property type="entry name" value="TLP1_add_C"/>
    <property type="match status" value="1"/>
</dbReference>
<reference evidence="5 6" key="1">
    <citation type="submission" date="2016-11" db="EMBL/GenBank/DDBJ databases">
        <authorList>
            <person name="Jaros S."/>
            <person name="Januszkiewicz K."/>
            <person name="Wedrychowicz H."/>
        </authorList>
    </citation>
    <scope>NUCLEOTIDE SEQUENCE [LARGE SCALE GENOMIC DNA]</scope>
    <source>
        <strain evidence="5 6">DSM 46144</strain>
    </source>
</reference>
<keyword evidence="6" id="KW-1185">Reference proteome</keyword>
<accession>A0A1M7RK69</accession>
<dbReference type="OrthoDB" id="4470569at2"/>
<sequence length="480" mass="50786">MDPRTPVLVGGGQVSWRDGGREPVDLLVDAAERAAAEAGTTALLSDLDAIDVVGLLSWRYRDPGALLAERLGVTVRRTGYTGAGGNSPQALVNRAAADIAAGRADAVLIGGAEAWRTRTKLRARGERPAWTVQDETVPAADVALPDVPMKTEGQVGIGLDRPAYVYPLFEQAIRVAAGRPVAEHQASIAALWARFSDVAATNPHAWLPRSHSPEEILASRMVSWPYPKLLNANNAVDQAAAVLLCSVERATRLGIASDRWIFVHAGAEAHDRYDVAERYELHRSPAIRHAGAQLFAHTGSGPDDVALVDVYSCFPSAVQVAVRELGLDPDRPLTVTGGLTFAGGPWNNYSTHAIAALATALREQGGSGLLTANGGYLTKHALGLYGTRPAAKPFARIDAQPAVDAERIRRALVGYEGPATVESWTVAHDRDGAPERAFVALLTAAGDRTLAGTSDPELLDRLLTEDVAGARFTVAAGSLL</sequence>
<evidence type="ECO:0000313" key="5">
    <source>
        <dbReference type="EMBL" id="SHN46664.1"/>
    </source>
</evidence>
<keyword evidence="2 5" id="KW-0808">Transferase</keyword>
<protein>
    <submittedName>
        <fullName evidence="5">Acetyl-CoA C-acetyltransferase</fullName>
    </submittedName>
</protein>